<evidence type="ECO:0000313" key="2">
    <source>
        <dbReference type="EMBL" id="TYB33361.1"/>
    </source>
</evidence>
<sequence length="64" mass="7324">VSDAADYQMKKLLGKSYIRLQIDLTIASDDMDNASNGNVENLKQEAEKLILKHEKDLNRLYKTL</sequence>
<accession>A0A5D0MPC5</accession>
<dbReference type="AlphaFoldDB" id="A0A5D0MPC5"/>
<evidence type="ECO:0000313" key="3">
    <source>
        <dbReference type="Proteomes" id="UP000323337"/>
    </source>
</evidence>
<reference evidence="2 3" key="1">
    <citation type="submission" date="2019-08" db="EMBL/GenBank/DDBJ databases">
        <title>Genomic characterization of a novel candidate phylum (ARYD3) from a high temperature, high salinity tertiary oil reservoir in north central Oklahoma, USA.</title>
        <authorList>
            <person name="Youssef N.H."/>
            <person name="Yadav A."/>
            <person name="Elshahed M.S."/>
        </authorList>
    </citation>
    <scope>NUCLEOTIDE SEQUENCE [LARGE SCALE GENOMIC DNA]</scope>
    <source>
        <strain evidence="2">ARYD1</strain>
    </source>
</reference>
<name>A0A5D0MPC5_FLESI</name>
<dbReference type="Gene3D" id="3.40.1090.10">
    <property type="entry name" value="Cytosolic phospholipase A2 catalytic domain"/>
    <property type="match status" value="1"/>
</dbReference>
<proteinExistence type="predicted"/>
<comment type="caution">
    <text evidence="2">The sequence shown here is derived from an EMBL/GenBank/DDBJ whole genome shotgun (WGS) entry which is preliminary data.</text>
</comment>
<dbReference type="EMBL" id="VSIV01000161">
    <property type="protein sequence ID" value="TYB33361.1"/>
    <property type="molecule type" value="Genomic_DNA"/>
</dbReference>
<dbReference type="Proteomes" id="UP000323337">
    <property type="component" value="Unassembled WGS sequence"/>
</dbReference>
<keyword evidence="1" id="KW-0175">Coiled coil</keyword>
<organism evidence="2 3">
    <name type="scientific">Flexistipes sinusarabici</name>
    <dbReference type="NCBI Taxonomy" id="2352"/>
    <lineage>
        <taxon>Bacteria</taxon>
        <taxon>Pseudomonadati</taxon>
        <taxon>Deferribacterota</taxon>
        <taxon>Deferribacteres</taxon>
        <taxon>Deferribacterales</taxon>
        <taxon>Flexistipitaceae</taxon>
        <taxon>Flexistipes</taxon>
    </lineage>
</organism>
<feature type="coiled-coil region" evidence="1">
    <location>
        <begin position="36"/>
        <end position="63"/>
    </location>
</feature>
<feature type="non-terminal residue" evidence="2">
    <location>
        <position position="1"/>
    </location>
</feature>
<protein>
    <submittedName>
        <fullName evidence="2">Patatin</fullName>
    </submittedName>
</protein>
<gene>
    <name evidence="2" type="ORF">FXF49_06710</name>
</gene>
<evidence type="ECO:0000256" key="1">
    <source>
        <dbReference type="SAM" id="Coils"/>
    </source>
</evidence>